<feature type="repeat" description="TPR" evidence="3">
    <location>
        <begin position="294"/>
        <end position="327"/>
    </location>
</feature>
<dbReference type="InterPro" id="IPR019734">
    <property type="entry name" value="TPR_rpt"/>
</dbReference>
<evidence type="ECO:0000256" key="4">
    <source>
        <dbReference type="SAM" id="SignalP"/>
    </source>
</evidence>
<dbReference type="OrthoDB" id="9806825at2"/>
<evidence type="ECO:0000313" key="5">
    <source>
        <dbReference type="EMBL" id="PWN56821.1"/>
    </source>
</evidence>
<keyword evidence="6" id="KW-1185">Reference proteome</keyword>
<dbReference type="SUPFAM" id="SSF48452">
    <property type="entry name" value="TPR-like"/>
    <property type="match status" value="3"/>
</dbReference>
<dbReference type="PROSITE" id="PS50005">
    <property type="entry name" value="TPR"/>
    <property type="match status" value="2"/>
</dbReference>
<evidence type="ECO:0000256" key="2">
    <source>
        <dbReference type="ARBA" id="ARBA00022803"/>
    </source>
</evidence>
<dbReference type="Pfam" id="PF13432">
    <property type="entry name" value="TPR_16"/>
    <property type="match status" value="4"/>
</dbReference>
<organism evidence="5 6">
    <name type="scientific">Abyssibacter profundi</name>
    <dbReference type="NCBI Taxonomy" id="2182787"/>
    <lineage>
        <taxon>Bacteria</taxon>
        <taxon>Pseudomonadati</taxon>
        <taxon>Pseudomonadota</taxon>
        <taxon>Gammaproteobacteria</taxon>
        <taxon>Chromatiales</taxon>
        <taxon>Oceanococcaceae</taxon>
        <taxon>Abyssibacter</taxon>
    </lineage>
</organism>
<accession>A0A363UN30</accession>
<evidence type="ECO:0008006" key="7">
    <source>
        <dbReference type="Google" id="ProtNLM"/>
    </source>
</evidence>
<protein>
    <recommendedName>
        <fullName evidence="7">Outer membrane lipoprotein BamD-like domain-containing protein</fullName>
    </recommendedName>
</protein>
<keyword evidence="1" id="KW-0677">Repeat</keyword>
<dbReference type="PANTHER" id="PTHR45586">
    <property type="entry name" value="TPR REPEAT-CONTAINING PROTEIN PA4667"/>
    <property type="match status" value="1"/>
</dbReference>
<dbReference type="AlphaFoldDB" id="A0A363UN30"/>
<proteinExistence type="predicted"/>
<keyword evidence="2 3" id="KW-0802">TPR repeat</keyword>
<keyword evidence="4" id="KW-0732">Signal</keyword>
<gene>
    <name evidence="5" type="ORF">DEH80_05215</name>
</gene>
<dbReference type="PROSITE" id="PS51257">
    <property type="entry name" value="PROKAR_LIPOPROTEIN"/>
    <property type="match status" value="1"/>
</dbReference>
<feature type="chain" id="PRO_5016587733" description="Outer membrane lipoprotein BamD-like domain-containing protein" evidence="4">
    <location>
        <begin position="24"/>
        <end position="950"/>
    </location>
</feature>
<feature type="signal peptide" evidence="4">
    <location>
        <begin position="1"/>
        <end position="23"/>
    </location>
</feature>
<dbReference type="RefSeq" id="WP_109719419.1">
    <property type="nucleotide sequence ID" value="NZ_QEQK01000004.1"/>
</dbReference>
<dbReference type="PANTHER" id="PTHR45586:SF1">
    <property type="entry name" value="LIPOPOLYSACCHARIDE ASSEMBLY PROTEIN B"/>
    <property type="match status" value="1"/>
</dbReference>
<dbReference type="Proteomes" id="UP000251800">
    <property type="component" value="Unassembled WGS sequence"/>
</dbReference>
<dbReference type="Gene3D" id="1.25.40.10">
    <property type="entry name" value="Tetratricopeptide repeat domain"/>
    <property type="match status" value="5"/>
</dbReference>
<name>A0A363UN30_9GAMM</name>
<dbReference type="InterPro" id="IPR011990">
    <property type="entry name" value="TPR-like_helical_dom_sf"/>
</dbReference>
<evidence type="ECO:0000256" key="3">
    <source>
        <dbReference type="PROSITE-ProRule" id="PRU00339"/>
    </source>
</evidence>
<reference evidence="5 6" key="1">
    <citation type="submission" date="2018-05" db="EMBL/GenBank/DDBJ databases">
        <title>Abyssibacter profundi OUC007T gen. nov., sp. nov, a marine bacterium isolated from seawater of the Mariana Trench.</title>
        <authorList>
            <person name="Zhou S."/>
        </authorList>
    </citation>
    <scope>NUCLEOTIDE SEQUENCE [LARGE SCALE GENOMIC DNA]</scope>
    <source>
        <strain evidence="5 6">OUC007</strain>
    </source>
</reference>
<comment type="caution">
    <text evidence="5">The sequence shown here is derived from an EMBL/GenBank/DDBJ whole genome shotgun (WGS) entry which is preliminary data.</text>
</comment>
<sequence length="950" mass="107126">MRASQSRLLILACSSTVLLSACASKIDPGPSISTISQDRPDESKLSIRQSEQIEANQELAIENYRKILELAPEGARRTEVMRRLADLQIQVGEVNPQFERQQELYGDEERIDSVNLYREILATNPDDPNNDRVLYQLARAYQNRGQEARAVEVLSRLAREFPDSRYASDGKFREAELLFRLRRYRQAEAAYREVVEFGPDGQFFEQSQYKLGWSIFKQSRYAEAVEAFMPILERELAPGQAPIVESQAVAGVREKRRELVQDVLRVVSLSFAYSDGGASLKQFLNEQGGTRYEELLFADLGELYLEQERYTDAAAAFKAYVDYEPFTLDAPTFQLKSIDALQVGGFIDLAMGAKEDYVQIYDPEAEYWTQRGLAEAPFVVEALKENLNDVARYYHARAQRDGASDQARQIAFEQAGRYYRRFIEIFPDDPAAPEMHTLLADTLYDRGRYQAAADEYTNAAYNYPPHPRAADAGYGAVDSYHKWAEAQPTEARAEAILVAVDAARRFADNFSEHPEAPRVLTRAAEDLYDLGELEPAAEVAQRVVDTQPRPDARLRRSSWQVLGLSRFDQQRYQDAEAAFKQVLQLTPPDDTERRQTTRDQIASAIYRQAEVARDQGRPDDAVAQFLRIGQEMPDSSIRATAQFDAAAVLIASEQWDRAIEVLQDFRSTFPADQRQPDVTRKLAAVYLSSDQPTRAAAEFARIAGDSAEPEAARQQAALRSAELYDENGALAAAGQAYSSYLAGFAIPFEEAIEIRQRLIEIYDEIDRPSEVNFWRRELVRANAAAGSQQTDRSRYLAAQSSLVLAESALQEFESIKLTLPLQASLQRKRAAMDKALTAYQDAAQSGVAEIATEATHRVGSIYLTLSRDLMASQRPAGLSALELEQYELLLEEQAFPIEEQAIDVFETNVARMDQGVYNVWIQRSIEALAEIVPARYAKQENYELPINAIR</sequence>
<dbReference type="Pfam" id="PF14559">
    <property type="entry name" value="TPR_19"/>
    <property type="match status" value="1"/>
</dbReference>
<dbReference type="SMART" id="SM00028">
    <property type="entry name" value="TPR"/>
    <property type="match status" value="7"/>
</dbReference>
<dbReference type="InterPro" id="IPR051012">
    <property type="entry name" value="CellSynth/LPSAsmb/PSIAsmb"/>
</dbReference>
<dbReference type="EMBL" id="QEQK01000004">
    <property type="protein sequence ID" value="PWN56821.1"/>
    <property type="molecule type" value="Genomic_DNA"/>
</dbReference>
<feature type="repeat" description="TPR" evidence="3">
    <location>
        <begin position="556"/>
        <end position="589"/>
    </location>
</feature>
<evidence type="ECO:0000256" key="1">
    <source>
        <dbReference type="ARBA" id="ARBA00022737"/>
    </source>
</evidence>
<evidence type="ECO:0000313" key="6">
    <source>
        <dbReference type="Proteomes" id="UP000251800"/>
    </source>
</evidence>